<keyword evidence="5" id="KW-1185">Reference proteome</keyword>
<evidence type="ECO:0000313" key="4">
    <source>
        <dbReference type="EnsemblMetazoa" id="CapteP120806"/>
    </source>
</evidence>
<reference evidence="4" key="3">
    <citation type="submission" date="2015-06" db="UniProtKB">
        <authorList>
            <consortium name="EnsemblMetazoa"/>
        </authorList>
    </citation>
    <scope>IDENTIFICATION</scope>
</reference>
<name>R7TSL7_CAPTE</name>
<dbReference type="SMART" id="SM00612">
    <property type="entry name" value="Kelch"/>
    <property type="match status" value="2"/>
</dbReference>
<dbReference type="STRING" id="283909.R7TSL7"/>
<keyword evidence="1" id="KW-0880">Kelch repeat</keyword>
<dbReference type="SUPFAM" id="SSF117281">
    <property type="entry name" value="Kelch motif"/>
    <property type="match status" value="1"/>
</dbReference>
<dbReference type="EMBL" id="KB308724">
    <property type="protein sequence ID" value="ELT96873.1"/>
    <property type="molecule type" value="Genomic_DNA"/>
</dbReference>
<organism evidence="3">
    <name type="scientific">Capitella teleta</name>
    <name type="common">Polychaete worm</name>
    <dbReference type="NCBI Taxonomy" id="283909"/>
    <lineage>
        <taxon>Eukaryota</taxon>
        <taxon>Metazoa</taxon>
        <taxon>Spiralia</taxon>
        <taxon>Lophotrochozoa</taxon>
        <taxon>Annelida</taxon>
        <taxon>Polychaeta</taxon>
        <taxon>Sedentaria</taxon>
        <taxon>Scolecida</taxon>
        <taxon>Capitellidae</taxon>
        <taxon>Capitella</taxon>
    </lineage>
</organism>
<sequence>NKWNELPPMLTARSHHSSILYNNHLYIVGGINGNDFLDSAEELDMENLRWSRLPPLPHPVCQTCLAIVSNKLLVFGGFRAREENKTIEKYSPSTDTWSEWTLKMPMKDFIRFVVRI</sequence>
<protein>
    <submittedName>
        <fullName evidence="3 4">Uncharacterized protein</fullName>
    </submittedName>
</protein>
<dbReference type="PANTHER" id="PTHR46344">
    <property type="entry name" value="OS02G0202900 PROTEIN"/>
    <property type="match status" value="1"/>
</dbReference>
<dbReference type="EMBL" id="AMQN01000258">
    <property type="status" value="NOT_ANNOTATED_CDS"/>
    <property type="molecule type" value="Genomic_DNA"/>
</dbReference>
<dbReference type="PANTHER" id="PTHR46344:SF27">
    <property type="entry name" value="KELCH REPEAT SUPERFAMILY PROTEIN"/>
    <property type="match status" value="1"/>
</dbReference>
<evidence type="ECO:0000256" key="1">
    <source>
        <dbReference type="ARBA" id="ARBA00022441"/>
    </source>
</evidence>
<keyword evidence="2" id="KW-0677">Repeat</keyword>
<dbReference type="AlphaFoldDB" id="R7TSL7"/>
<proteinExistence type="predicted"/>
<dbReference type="InterPro" id="IPR006652">
    <property type="entry name" value="Kelch_1"/>
</dbReference>
<dbReference type="InterPro" id="IPR015915">
    <property type="entry name" value="Kelch-typ_b-propeller"/>
</dbReference>
<accession>R7TSL7</accession>
<dbReference type="Gene3D" id="2.120.10.80">
    <property type="entry name" value="Kelch-type beta propeller"/>
    <property type="match status" value="1"/>
</dbReference>
<dbReference type="HOGENOM" id="CLU_081083_1_0_1"/>
<dbReference type="Pfam" id="PF24681">
    <property type="entry name" value="Kelch_KLHDC2_KLHL20_DRC7"/>
    <property type="match status" value="1"/>
</dbReference>
<dbReference type="OrthoDB" id="7600570at2759"/>
<gene>
    <name evidence="3" type="ORF">CAPTEDRAFT_120806</name>
</gene>
<dbReference type="Proteomes" id="UP000014760">
    <property type="component" value="Unassembled WGS sequence"/>
</dbReference>
<evidence type="ECO:0000313" key="3">
    <source>
        <dbReference type="EMBL" id="ELT96873.1"/>
    </source>
</evidence>
<feature type="non-terminal residue" evidence="3">
    <location>
        <position position="1"/>
    </location>
</feature>
<evidence type="ECO:0000313" key="5">
    <source>
        <dbReference type="Proteomes" id="UP000014760"/>
    </source>
</evidence>
<evidence type="ECO:0000256" key="2">
    <source>
        <dbReference type="ARBA" id="ARBA00022737"/>
    </source>
</evidence>
<dbReference type="EnsemblMetazoa" id="CapteT120806">
    <property type="protein sequence ID" value="CapteP120806"/>
    <property type="gene ID" value="CapteG120806"/>
</dbReference>
<reference evidence="5" key="1">
    <citation type="submission" date="2012-12" db="EMBL/GenBank/DDBJ databases">
        <authorList>
            <person name="Hellsten U."/>
            <person name="Grimwood J."/>
            <person name="Chapman J.A."/>
            <person name="Shapiro H."/>
            <person name="Aerts A."/>
            <person name="Otillar R.P."/>
            <person name="Terry A.Y."/>
            <person name="Boore J.L."/>
            <person name="Simakov O."/>
            <person name="Marletaz F."/>
            <person name="Cho S.-J."/>
            <person name="Edsinger-Gonzales E."/>
            <person name="Havlak P."/>
            <person name="Kuo D.-H."/>
            <person name="Larsson T."/>
            <person name="Lv J."/>
            <person name="Arendt D."/>
            <person name="Savage R."/>
            <person name="Osoegawa K."/>
            <person name="de Jong P."/>
            <person name="Lindberg D.R."/>
            <person name="Seaver E.C."/>
            <person name="Weisblat D.A."/>
            <person name="Putnam N.H."/>
            <person name="Grigoriev I.V."/>
            <person name="Rokhsar D.S."/>
        </authorList>
    </citation>
    <scope>NUCLEOTIDE SEQUENCE</scope>
    <source>
        <strain evidence="5">I ESC-2004</strain>
    </source>
</reference>
<reference evidence="3 5" key="2">
    <citation type="journal article" date="2013" name="Nature">
        <title>Insights into bilaterian evolution from three spiralian genomes.</title>
        <authorList>
            <person name="Simakov O."/>
            <person name="Marletaz F."/>
            <person name="Cho S.J."/>
            <person name="Edsinger-Gonzales E."/>
            <person name="Havlak P."/>
            <person name="Hellsten U."/>
            <person name="Kuo D.H."/>
            <person name="Larsson T."/>
            <person name="Lv J."/>
            <person name="Arendt D."/>
            <person name="Savage R."/>
            <person name="Osoegawa K."/>
            <person name="de Jong P."/>
            <person name="Grimwood J."/>
            <person name="Chapman J.A."/>
            <person name="Shapiro H."/>
            <person name="Aerts A."/>
            <person name="Otillar R.P."/>
            <person name="Terry A.Y."/>
            <person name="Boore J.L."/>
            <person name="Grigoriev I.V."/>
            <person name="Lindberg D.R."/>
            <person name="Seaver E.C."/>
            <person name="Weisblat D.A."/>
            <person name="Putnam N.H."/>
            <person name="Rokhsar D.S."/>
        </authorList>
    </citation>
    <scope>NUCLEOTIDE SEQUENCE</scope>
    <source>
        <strain evidence="3 5">I ESC-2004</strain>
    </source>
</reference>